<name>A0ABD5DDV6_ACIBA</name>
<dbReference type="Pfam" id="PF14840">
    <property type="entry name" value="DNA_pol3_delt_C"/>
    <property type="match status" value="1"/>
</dbReference>
<protein>
    <submittedName>
        <fullName evidence="2">DNA polymerase III subunit delta</fullName>
    </submittedName>
</protein>
<sequence length="63" mass="7166">NRRQLLSDALTRLSGEQLRQAVTLLTRAELTFKQDYGHDVWPELESLSLLLCHKALADVFIDG</sequence>
<proteinExistence type="predicted"/>
<evidence type="ECO:0000313" key="2">
    <source>
        <dbReference type="EMBL" id="MDR8262903.1"/>
    </source>
</evidence>
<dbReference type="InterPro" id="IPR032780">
    <property type="entry name" value="DNA_pol3_delt_C"/>
</dbReference>
<organism evidence="2">
    <name type="scientific">Acinetobacter baumannii</name>
    <dbReference type="NCBI Taxonomy" id="470"/>
    <lineage>
        <taxon>Bacteria</taxon>
        <taxon>Pseudomonadati</taxon>
        <taxon>Pseudomonadota</taxon>
        <taxon>Gammaproteobacteria</taxon>
        <taxon>Moraxellales</taxon>
        <taxon>Moraxellaceae</taxon>
        <taxon>Acinetobacter</taxon>
        <taxon>Acinetobacter calcoaceticus/baumannii complex</taxon>
    </lineage>
</organism>
<feature type="domain" description="DNA polymerase III subunit delta C-terminal" evidence="1">
    <location>
        <begin position="1"/>
        <end position="58"/>
    </location>
</feature>
<reference evidence="2" key="1">
    <citation type="submission" date="2019-07" db="EMBL/GenBank/DDBJ databases">
        <title>Biological characteristics of mucoid Acinetobacter baumannii from a general hospital in China.</title>
        <authorList>
            <person name="Hua X."/>
            <person name="Yu Y."/>
        </authorList>
    </citation>
    <scope>NUCLEOTIDE SEQUENCE [LARGE SCALE GENOMIC DNA]</scope>
    <source>
        <strain evidence="2">N41</strain>
    </source>
</reference>
<gene>
    <name evidence="2" type="primary">holA</name>
    <name evidence="2" type="ORF">FPK87_20985</name>
</gene>
<comment type="caution">
    <text evidence="2">The sequence shown here is derived from an EMBL/GenBank/DDBJ whole genome shotgun (WGS) entry which is preliminary data.</text>
</comment>
<dbReference type="InterPro" id="IPR008921">
    <property type="entry name" value="DNA_pol3_clamp-load_cplx_C"/>
</dbReference>
<dbReference type="EMBL" id="VMBB01000188">
    <property type="protein sequence ID" value="MDR8262903.1"/>
    <property type="molecule type" value="Genomic_DNA"/>
</dbReference>
<dbReference type="Gene3D" id="1.20.272.10">
    <property type="match status" value="1"/>
</dbReference>
<dbReference type="SUPFAM" id="SSF48019">
    <property type="entry name" value="post-AAA+ oligomerization domain-like"/>
    <property type="match status" value="1"/>
</dbReference>
<feature type="non-terminal residue" evidence="2">
    <location>
        <position position="1"/>
    </location>
</feature>
<evidence type="ECO:0000259" key="1">
    <source>
        <dbReference type="Pfam" id="PF14840"/>
    </source>
</evidence>
<accession>A0ABD5DDV6</accession>
<dbReference type="AlphaFoldDB" id="A0ABD5DDV6"/>